<keyword evidence="2" id="KW-1185">Reference proteome</keyword>
<dbReference type="AlphaFoldDB" id="A0A9N9DXW9"/>
<gene>
    <name evidence="1" type="ORF">AGERDE_LOCUS11566</name>
</gene>
<comment type="caution">
    <text evidence="1">The sequence shown here is derived from an EMBL/GenBank/DDBJ whole genome shotgun (WGS) entry which is preliminary data.</text>
</comment>
<protein>
    <submittedName>
        <fullName evidence="1">673_t:CDS:1</fullName>
    </submittedName>
</protein>
<dbReference type="InterPro" id="IPR025533">
    <property type="entry name" value="DUF4419"/>
</dbReference>
<dbReference type="Pfam" id="PF14388">
    <property type="entry name" value="DUF4419"/>
    <property type="match status" value="1"/>
</dbReference>
<dbReference type="PANTHER" id="PTHR31252:SF11">
    <property type="entry name" value="DUF4419 DOMAIN-CONTAINING PROTEIN"/>
    <property type="match status" value="1"/>
</dbReference>
<dbReference type="PANTHER" id="PTHR31252">
    <property type="entry name" value="DUF4419 DOMAIN-CONTAINING PROTEIN"/>
    <property type="match status" value="1"/>
</dbReference>
<name>A0A9N9DXW9_9GLOM</name>
<sequence>MESPQSTQIITTSLVSTEELLLEHIEIKTHAQSTRRSKKIHTFSIDFPTVVNSPPKTTIIAQPATAHGLASAIIQAYSKHQHLCLSPDDIWLTIAQGVSRHINYNAERFRHYFVEHEGKKKLEIDVKDILETSGYDTPIIGNWPEAITRLANETDNKIQKVDLKKIIECDFSTSDFTSITTSRIILLDAMKEYFIYRMLVGGCGIPKLTLKGTLNDWLNLQQKVANLRSLGLDLDFWLDRLEPVIAQFVATYKGEVNEEFWSVIKSQIPYASGMMTPCWDGWICAFFPYDKRGKKLDLNNIVPDAIPSGLVHVPFIATSPFQSRNCQMSAGFLGARQEIIESEIVVSPVIGWYVSDE</sequence>
<dbReference type="OrthoDB" id="9978173at2759"/>
<accession>A0A9N9DXW9</accession>
<evidence type="ECO:0000313" key="1">
    <source>
        <dbReference type="EMBL" id="CAG8655163.1"/>
    </source>
</evidence>
<reference evidence="1" key="1">
    <citation type="submission" date="2021-06" db="EMBL/GenBank/DDBJ databases">
        <authorList>
            <person name="Kallberg Y."/>
            <person name="Tangrot J."/>
            <person name="Rosling A."/>
        </authorList>
    </citation>
    <scope>NUCLEOTIDE SEQUENCE</scope>
    <source>
        <strain evidence="1">MT106</strain>
    </source>
</reference>
<proteinExistence type="predicted"/>
<dbReference type="Proteomes" id="UP000789831">
    <property type="component" value="Unassembled WGS sequence"/>
</dbReference>
<dbReference type="EMBL" id="CAJVPL010005163">
    <property type="protein sequence ID" value="CAG8655163.1"/>
    <property type="molecule type" value="Genomic_DNA"/>
</dbReference>
<organism evidence="1 2">
    <name type="scientific">Ambispora gerdemannii</name>
    <dbReference type="NCBI Taxonomy" id="144530"/>
    <lineage>
        <taxon>Eukaryota</taxon>
        <taxon>Fungi</taxon>
        <taxon>Fungi incertae sedis</taxon>
        <taxon>Mucoromycota</taxon>
        <taxon>Glomeromycotina</taxon>
        <taxon>Glomeromycetes</taxon>
        <taxon>Archaeosporales</taxon>
        <taxon>Ambisporaceae</taxon>
        <taxon>Ambispora</taxon>
    </lineage>
</organism>
<evidence type="ECO:0000313" key="2">
    <source>
        <dbReference type="Proteomes" id="UP000789831"/>
    </source>
</evidence>